<evidence type="ECO:0000256" key="4">
    <source>
        <dbReference type="PROSITE-ProRule" id="PRU00508"/>
    </source>
</evidence>
<dbReference type="InterPro" id="IPR003126">
    <property type="entry name" value="Znf_UBR"/>
</dbReference>
<feature type="region of interest" description="Disordered" evidence="5">
    <location>
        <begin position="1"/>
        <end position="24"/>
    </location>
</feature>
<dbReference type="PROSITE" id="PS51157">
    <property type="entry name" value="ZF_UBR"/>
    <property type="match status" value="1"/>
</dbReference>
<feature type="compositionally biased region" description="Low complexity" evidence="5">
    <location>
        <begin position="401"/>
        <end position="411"/>
    </location>
</feature>
<organism evidence="7 8">
    <name type="scientific">Saccharata proteae CBS 121410</name>
    <dbReference type="NCBI Taxonomy" id="1314787"/>
    <lineage>
        <taxon>Eukaryota</taxon>
        <taxon>Fungi</taxon>
        <taxon>Dikarya</taxon>
        <taxon>Ascomycota</taxon>
        <taxon>Pezizomycotina</taxon>
        <taxon>Dothideomycetes</taxon>
        <taxon>Dothideomycetes incertae sedis</taxon>
        <taxon>Botryosphaeriales</taxon>
        <taxon>Saccharataceae</taxon>
        <taxon>Saccharata</taxon>
    </lineage>
</organism>
<evidence type="ECO:0000256" key="1">
    <source>
        <dbReference type="ARBA" id="ARBA00022723"/>
    </source>
</evidence>
<reference evidence="7" key="1">
    <citation type="journal article" date="2020" name="Stud. Mycol.">
        <title>101 Dothideomycetes genomes: a test case for predicting lifestyles and emergence of pathogens.</title>
        <authorList>
            <person name="Haridas S."/>
            <person name="Albert R."/>
            <person name="Binder M."/>
            <person name="Bloem J."/>
            <person name="Labutti K."/>
            <person name="Salamov A."/>
            <person name="Andreopoulos B."/>
            <person name="Baker S."/>
            <person name="Barry K."/>
            <person name="Bills G."/>
            <person name="Bluhm B."/>
            <person name="Cannon C."/>
            <person name="Castanera R."/>
            <person name="Culley D."/>
            <person name="Daum C."/>
            <person name="Ezra D."/>
            <person name="Gonzalez J."/>
            <person name="Henrissat B."/>
            <person name="Kuo A."/>
            <person name="Liang C."/>
            <person name="Lipzen A."/>
            <person name="Lutzoni F."/>
            <person name="Magnuson J."/>
            <person name="Mondo S."/>
            <person name="Nolan M."/>
            <person name="Ohm R."/>
            <person name="Pangilinan J."/>
            <person name="Park H.-J."/>
            <person name="Ramirez L."/>
            <person name="Alfaro M."/>
            <person name="Sun H."/>
            <person name="Tritt A."/>
            <person name="Yoshinaga Y."/>
            <person name="Zwiers L.-H."/>
            <person name="Turgeon B."/>
            <person name="Goodwin S."/>
            <person name="Spatafora J."/>
            <person name="Crous P."/>
            <person name="Grigoriev I."/>
        </authorList>
    </citation>
    <scope>NUCLEOTIDE SEQUENCE</scope>
    <source>
        <strain evidence="7">CBS 121410</strain>
    </source>
</reference>
<evidence type="ECO:0000256" key="2">
    <source>
        <dbReference type="ARBA" id="ARBA00022771"/>
    </source>
</evidence>
<feature type="compositionally biased region" description="Basic and acidic residues" evidence="5">
    <location>
        <begin position="208"/>
        <end position="217"/>
    </location>
</feature>
<keyword evidence="2" id="KW-0863">Zinc-finger</keyword>
<evidence type="ECO:0000313" key="8">
    <source>
        <dbReference type="Proteomes" id="UP000799776"/>
    </source>
</evidence>
<accession>A0A9P4HP60</accession>
<dbReference type="InterPro" id="IPR040204">
    <property type="entry name" value="UBR7"/>
</dbReference>
<protein>
    <recommendedName>
        <fullName evidence="6">UBR-type domain-containing protein</fullName>
    </recommendedName>
</protein>
<dbReference type="OrthoDB" id="10262564at2759"/>
<feature type="compositionally biased region" description="Polar residues" evidence="5">
    <location>
        <begin position="301"/>
        <end position="310"/>
    </location>
</feature>
<dbReference type="GO" id="GO:0005737">
    <property type="term" value="C:cytoplasm"/>
    <property type="evidence" value="ECO:0007669"/>
    <property type="project" value="TreeGrafter"/>
</dbReference>
<dbReference type="EMBL" id="ML978791">
    <property type="protein sequence ID" value="KAF2083404.1"/>
    <property type="molecule type" value="Genomic_DNA"/>
</dbReference>
<proteinExistence type="predicted"/>
<feature type="region of interest" description="Disordered" evidence="5">
    <location>
        <begin position="399"/>
        <end position="427"/>
    </location>
</feature>
<evidence type="ECO:0000256" key="3">
    <source>
        <dbReference type="ARBA" id="ARBA00022833"/>
    </source>
</evidence>
<feature type="region of interest" description="Disordered" evidence="5">
    <location>
        <begin position="270"/>
        <end position="354"/>
    </location>
</feature>
<feature type="region of interest" description="Disordered" evidence="5">
    <location>
        <begin position="485"/>
        <end position="528"/>
    </location>
</feature>
<dbReference type="Proteomes" id="UP000799776">
    <property type="component" value="Unassembled WGS sequence"/>
</dbReference>
<feature type="region of interest" description="Disordered" evidence="5">
    <location>
        <begin position="208"/>
        <end position="233"/>
    </location>
</feature>
<evidence type="ECO:0000313" key="7">
    <source>
        <dbReference type="EMBL" id="KAF2083404.1"/>
    </source>
</evidence>
<comment type="caution">
    <text evidence="7">The sequence shown here is derived from an EMBL/GenBank/DDBJ whole genome shotgun (WGS) entry which is preliminary data.</text>
</comment>
<feature type="compositionally biased region" description="Low complexity" evidence="5">
    <location>
        <begin position="322"/>
        <end position="340"/>
    </location>
</feature>
<name>A0A9P4HP60_9PEZI</name>
<evidence type="ECO:0000259" key="6">
    <source>
        <dbReference type="PROSITE" id="PS51157"/>
    </source>
</evidence>
<dbReference type="SMART" id="SM00396">
    <property type="entry name" value="ZnF_UBR1"/>
    <property type="match status" value="1"/>
</dbReference>
<evidence type="ECO:0000256" key="5">
    <source>
        <dbReference type="SAM" id="MobiDB-lite"/>
    </source>
</evidence>
<dbReference type="GO" id="GO:0008270">
    <property type="term" value="F:zinc ion binding"/>
    <property type="evidence" value="ECO:0007669"/>
    <property type="project" value="UniProtKB-KW"/>
</dbReference>
<feature type="compositionally biased region" description="Basic and acidic residues" evidence="5">
    <location>
        <begin position="519"/>
        <end position="528"/>
    </location>
</feature>
<dbReference type="PANTHER" id="PTHR13513:SF9">
    <property type="entry name" value="E3 UBIQUITIN-PROTEIN LIGASE UBR7-RELATED"/>
    <property type="match status" value="1"/>
</dbReference>
<feature type="domain" description="UBR-type" evidence="6">
    <location>
        <begin position="51"/>
        <end position="129"/>
    </location>
</feature>
<dbReference type="GO" id="GO:0061630">
    <property type="term" value="F:ubiquitin protein ligase activity"/>
    <property type="evidence" value="ECO:0007669"/>
    <property type="project" value="InterPro"/>
</dbReference>
<keyword evidence="3" id="KW-0862">Zinc</keyword>
<dbReference type="InterPro" id="IPR047506">
    <property type="entry name" value="UBR7-like_UBR-box"/>
</dbReference>
<dbReference type="CDD" id="cd19677">
    <property type="entry name" value="UBR-box_UBR7"/>
    <property type="match status" value="1"/>
</dbReference>
<dbReference type="AlphaFoldDB" id="A0A9P4HP60"/>
<feature type="compositionally biased region" description="Basic and acidic residues" evidence="5">
    <location>
        <begin position="485"/>
        <end position="495"/>
    </location>
</feature>
<feature type="zinc finger region" description="UBR-type" evidence="4">
    <location>
        <begin position="51"/>
        <end position="129"/>
    </location>
</feature>
<sequence length="528" mass="57491">MADLTNTSTTQPGRSASFSQNSENSQTAQEYIASQLQLEDDAREVLPYQFDTCSQPLGPLRQNLWSCLTCNPPPADPSAPYTPAGICYSCHVSCHGEHTLVELFGKRNMVCDCGTKRIQSDCPCTLRINSATGMKGDVRGEEPATTNHYDQNYRNKFCGCGQDYNAHEEKGTMFQCLGLGTVEDGGCGEDWWHPECLVGLPRDWYKKEGPNGDHTVTDEEADDEPPLPPGFPDEDEFEHFICHKCTSAFPWIKRYVSAPEFLPPLYHKRADSSPPTVSGATAPEPSFALEPTTSKKRRASESVSESTPNDSIKRQRTPQHSTTTTTTTIDTTTNTTTETTAEPQPPNPCKYTALPPTSPGTFSLFLRSGPDWRSALCHCPSCFPLLPPHPHLLTEEDVYEPPLSHSSPSLSANGSAHPGSHSSRANSLLSRGEAALSNLDRVRAIEGVMVYNHLKEKVKGFLKPFAESGRAVGAEDIKAYFEELRGDGEGIRGAREGVQTGDGEGREGGNEGGKGEGGGGERREQSGY</sequence>
<dbReference type="Pfam" id="PF02207">
    <property type="entry name" value="zf-UBR"/>
    <property type="match status" value="1"/>
</dbReference>
<gene>
    <name evidence="7" type="ORF">K490DRAFT_51774</name>
</gene>
<keyword evidence="8" id="KW-1185">Reference proteome</keyword>
<dbReference type="PANTHER" id="PTHR13513">
    <property type="entry name" value="E3 UBIQUITIN-PROTEIN LIGASE UBR7"/>
    <property type="match status" value="1"/>
</dbReference>
<keyword evidence="1" id="KW-0479">Metal-binding</keyword>